<dbReference type="EMBL" id="KK101937">
    <property type="protein sequence ID" value="KIY99149.1"/>
    <property type="molecule type" value="Genomic_DNA"/>
</dbReference>
<dbReference type="PROSITE" id="PS50053">
    <property type="entry name" value="UBIQUITIN_2"/>
    <property type="match status" value="1"/>
</dbReference>
<gene>
    <name evidence="2" type="ORF">MNEG_8811</name>
</gene>
<proteinExistence type="predicted"/>
<dbReference type="OrthoDB" id="447637at2759"/>
<sequence>VGHFKGRLAEVLELPANKQKLHRDNVGFLSDHFSLAHYNVGPEVTLTLSTKTRGRK</sequence>
<feature type="non-terminal residue" evidence="2">
    <location>
        <position position="1"/>
    </location>
</feature>
<evidence type="ECO:0000313" key="2">
    <source>
        <dbReference type="EMBL" id="KIY99149.1"/>
    </source>
</evidence>
<reference evidence="2 3" key="1">
    <citation type="journal article" date="2013" name="BMC Genomics">
        <title>Reconstruction of the lipid metabolism for the microalga Monoraphidium neglectum from its genome sequence reveals characteristics suitable for biofuel production.</title>
        <authorList>
            <person name="Bogen C."/>
            <person name="Al-Dilaimi A."/>
            <person name="Albersmeier A."/>
            <person name="Wichmann J."/>
            <person name="Grundmann M."/>
            <person name="Rupp O."/>
            <person name="Lauersen K.J."/>
            <person name="Blifernez-Klassen O."/>
            <person name="Kalinowski J."/>
            <person name="Goesmann A."/>
            <person name="Mussgnug J.H."/>
            <person name="Kruse O."/>
        </authorList>
    </citation>
    <scope>NUCLEOTIDE SEQUENCE [LARGE SCALE GENOMIC DNA]</scope>
    <source>
        <strain evidence="2 3">SAG 48.87</strain>
    </source>
</reference>
<dbReference type="Gene3D" id="3.10.20.90">
    <property type="entry name" value="Phosphatidylinositol 3-kinase Catalytic Subunit, Chain A, domain 1"/>
    <property type="match status" value="1"/>
</dbReference>
<dbReference type="InterPro" id="IPR029071">
    <property type="entry name" value="Ubiquitin-like_domsf"/>
</dbReference>
<dbReference type="InterPro" id="IPR000626">
    <property type="entry name" value="Ubiquitin-like_dom"/>
</dbReference>
<dbReference type="KEGG" id="mng:MNEG_8811"/>
<protein>
    <recommendedName>
        <fullName evidence="1">Ubiquitin-like domain-containing protein</fullName>
    </recommendedName>
</protein>
<evidence type="ECO:0000313" key="3">
    <source>
        <dbReference type="Proteomes" id="UP000054498"/>
    </source>
</evidence>
<dbReference type="SUPFAM" id="SSF54236">
    <property type="entry name" value="Ubiquitin-like"/>
    <property type="match status" value="1"/>
</dbReference>
<dbReference type="AlphaFoldDB" id="A0A0D2M724"/>
<accession>A0A0D2M724</accession>
<dbReference type="GeneID" id="25741686"/>
<feature type="domain" description="Ubiquitin-like" evidence="1">
    <location>
        <begin position="1"/>
        <end position="55"/>
    </location>
</feature>
<organism evidence="2 3">
    <name type="scientific">Monoraphidium neglectum</name>
    <dbReference type="NCBI Taxonomy" id="145388"/>
    <lineage>
        <taxon>Eukaryota</taxon>
        <taxon>Viridiplantae</taxon>
        <taxon>Chlorophyta</taxon>
        <taxon>core chlorophytes</taxon>
        <taxon>Chlorophyceae</taxon>
        <taxon>CS clade</taxon>
        <taxon>Sphaeropleales</taxon>
        <taxon>Selenastraceae</taxon>
        <taxon>Monoraphidium</taxon>
    </lineage>
</organism>
<dbReference type="Proteomes" id="UP000054498">
    <property type="component" value="Unassembled WGS sequence"/>
</dbReference>
<dbReference type="RefSeq" id="XP_013898169.1">
    <property type="nucleotide sequence ID" value="XM_014042715.1"/>
</dbReference>
<evidence type="ECO:0000259" key="1">
    <source>
        <dbReference type="PROSITE" id="PS50053"/>
    </source>
</evidence>
<keyword evidence="3" id="KW-1185">Reference proteome</keyword>
<dbReference type="STRING" id="145388.A0A0D2M724"/>
<name>A0A0D2M724_9CHLO</name>